<gene>
    <name evidence="3" type="ORF">HNR67_001410</name>
</gene>
<dbReference type="AlphaFoldDB" id="A0A7W7FRL9"/>
<organism evidence="3 4">
    <name type="scientific">Crossiella cryophila</name>
    <dbReference type="NCBI Taxonomy" id="43355"/>
    <lineage>
        <taxon>Bacteria</taxon>
        <taxon>Bacillati</taxon>
        <taxon>Actinomycetota</taxon>
        <taxon>Actinomycetes</taxon>
        <taxon>Pseudonocardiales</taxon>
        <taxon>Pseudonocardiaceae</taxon>
        <taxon>Crossiella</taxon>
    </lineage>
</organism>
<feature type="region of interest" description="Disordered" evidence="1">
    <location>
        <begin position="180"/>
        <end position="216"/>
    </location>
</feature>
<proteinExistence type="predicted"/>
<dbReference type="EMBL" id="JACHMH010000001">
    <property type="protein sequence ID" value="MBB4675292.1"/>
    <property type="molecule type" value="Genomic_DNA"/>
</dbReference>
<evidence type="ECO:0000256" key="1">
    <source>
        <dbReference type="SAM" id="MobiDB-lite"/>
    </source>
</evidence>
<dbReference type="RefSeq" id="WP_246492473.1">
    <property type="nucleotide sequence ID" value="NZ_BAAAUI010000006.1"/>
</dbReference>
<feature type="compositionally biased region" description="Basic and acidic residues" evidence="1">
    <location>
        <begin position="246"/>
        <end position="258"/>
    </location>
</feature>
<accession>A0A7W7FRL9</accession>
<feature type="domain" description="Excalibur calcium-binding" evidence="2">
    <location>
        <begin position="221"/>
        <end position="257"/>
    </location>
</feature>
<evidence type="ECO:0000259" key="2">
    <source>
        <dbReference type="SMART" id="SM00894"/>
    </source>
</evidence>
<evidence type="ECO:0000313" key="3">
    <source>
        <dbReference type="EMBL" id="MBB4675292.1"/>
    </source>
</evidence>
<evidence type="ECO:0000313" key="4">
    <source>
        <dbReference type="Proteomes" id="UP000533598"/>
    </source>
</evidence>
<comment type="caution">
    <text evidence="3">The sequence shown here is derived from an EMBL/GenBank/DDBJ whole genome shotgun (WGS) entry which is preliminary data.</text>
</comment>
<dbReference type="Pfam" id="PF05901">
    <property type="entry name" value="Excalibur"/>
    <property type="match status" value="1"/>
</dbReference>
<sequence>MSELPRASALRRWWWRAATWQRLLSTTGGTLATVALISAAGSLPALPAEQPDPLAGGVVQPLGTSSAITPSITAPPIAGRTPAWPSRVLTVTKVLDARTITGTDESGAPVTVQVVGTPQPSAQPGCAAGDAARFAEKELLGKKVGLLDLREENARPAARVFTAGHEYATLLADWQAACQRTTTTSAPPPSTSPAAEVPVTTTEPPPSSSAAAPTSTADAPFYKNCAQVRKAGKAPLLRDQPGYRPQLDKDGDGVACDR</sequence>
<dbReference type="InterPro" id="IPR008613">
    <property type="entry name" value="Excalibur_Ca-bd_domain"/>
</dbReference>
<feature type="region of interest" description="Disordered" evidence="1">
    <location>
        <begin position="232"/>
        <end position="258"/>
    </location>
</feature>
<name>A0A7W7FRL9_9PSEU</name>
<protein>
    <recommendedName>
        <fullName evidence="2">Excalibur calcium-binding domain-containing protein</fullName>
    </recommendedName>
</protein>
<dbReference type="Proteomes" id="UP000533598">
    <property type="component" value="Unassembled WGS sequence"/>
</dbReference>
<reference evidence="3 4" key="1">
    <citation type="submission" date="2020-08" db="EMBL/GenBank/DDBJ databases">
        <title>Sequencing the genomes of 1000 actinobacteria strains.</title>
        <authorList>
            <person name="Klenk H.-P."/>
        </authorList>
    </citation>
    <scope>NUCLEOTIDE SEQUENCE [LARGE SCALE GENOMIC DNA]</scope>
    <source>
        <strain evidence="3 4">DSM 44230</strain>
    </source>
</reference>
<feature type="compositionally biased region" description="Low complexity" evidence="1">
    <location>
        <begin position="192"/>
        <end position="216"/>
    </location>
</feature>
<dbReference type="SMART" id="SM00894">
    <property type="entry name" value="Excalibur"/>
    <property type="match status" value="1"/>
</dbReference>
<keyword evidence="4" id="KW-1185">Reference proteome</keyword>